<evidence type="ECO:0000256" key="8">
    <source>
        <dbReference type="ARBA" id="ARBA00023049"/>
    </source>
</evidence>
<gene>
    <name evidence="13" type="ORF">EDC14_1011117</name>
</gene>
<evidence type="ECO:0000256" key="1">
    <source>
        <dbReference type="ARBA" id="ARBA00022475"/>
    </source>
</evidence>
<evidence type="ECO:0000256" key="5">
    <source>
        <dbReference type="ARBA" id="ARBA00022801"/>
    </source>
</evidence>
<comment type="caution">
    <text evidence="13">The sequence shown here is derived from an EMBL/GenBank/DDBJ whole genome shotgun (WGS) entry which is preliminary data.</text>
</comment>
<dbReference type="InterPro" id="IPR050083">
    <property type="entry name" value="HtpX_protease"/>
</dbReference>
<protein>
    <submittedName>
        <fullName evidence="13">Zn-dependent protease with chaperone function</fullName>
    </submittedName>
</protein>
<dbReference type="Gene3D" id="3.30.2010.10">
    <property type="entry name" value="Metalloproteases ('zincins'), catalytic domain"/>
    <property type="match status" value="1"/>
</dbReference>
<keyword evidence="1" id="KW-1003">Cell membrane</keyword>
<evidence type="ECO:0000256" key="11">
    <source>
        <dbReference type="SAM" id="Phobius"/>
    </source>
</evidence>
<keyword evidence="6 10" id="KW-0862">Zinc</keyword>
<evidence type="ECO:0000313" key="13">
    <source>
        <dbReference type="EMBL" id="TCL69995.1"/>
    </source>
</evidence>
<evidence type="ECO:0000259" key="12">
    <source>
        <dbReference type="Pfam" id="PF01435"/>
    </source>
</evidence>
<dbReference type="PANTHER" id="PTHR43221">
    <property type="entry name" value="PROTEASE HTPX"/>
    <property type="match status" value="1"/>
</dbReference>
<dbReference type="GO" id="GO:0004222">
    <property type="term" value="F:metalloendopeptidase activity"/>
    <property type="evidence" value="ECO:0007669"/>
    <property type="project" value="InterPro"/>
</dbReference>
<feature type="transmembrane region" description="Helical" evidence="11">
    <location>
        <begin position="158"/>
        <end position="178"/>
    </location>
</feature>
<keyword evidence="8 10" id="KW-0482">Metalloprotease</keyword>
<feature type="domain" description="Peptidase M48" evidence="12">
    <location>
        <begin position="188"/>
        <end position="363"/>
    </location>
</feature>
<proteinExistence type="inferred from homology"/>
<dbReference type="EMBL" id="SLUN01000011">
    <property type="protein sequence ID" value="TCL69995.1"/>
    <property type="molecule type" value="Genomic_DNA"/>
</dbReference>
<evidence type="ECO:0000256" key="10">
    <source>
        <dbReference type="RuleBase" id="RU003983"/>
    </source>
</evidence>
<accession>A0A4R1RTW2</accession>
<evidence type="ECO:0000256" key="2">
    <source>
        <dbReference type="ARBA" id="ARBA00022670"/>
    </source>
</evidence>
<dbReference type="AlphaFoldDB" id="A0A4R1RTW2"/>
<evidence type="ECO:0000256" key="4">
    <source>
        <dbReference type="ARBA" id="ARBA00022723"/>
    </source>
</evidence>
<feature type="transmembrane region" description="Helical" evidence="11">
    <location>
        <begin position="45"/>
        <end position="63"/>
    </location>
</feature>
<feature type="transmembrane region" description="Helical" evidence="11">
    <location>
        <begin position="260"/>
        <end position="278"/>
    </location>
</feature>
<feature type="transmembrane region" description="Helical" evidence="11">
    <location>
        <begin position="284"/>
        <end position="304"/>
    </location>
</feature>
<evidence type="ECO:0000256" key="6">
    <source>
        <dbReference type="ARBA" id="ARBA00022833"/>
    </source>
</evidence>
<keyword evidence="9 11" id="KW-0472">Membrane</keyword>
<dbReference type="InterPro" id="IPR001915">
    <property type="entry name" value="Peptidase_M48"/>
</dbReference>
<dbReference type="GO" id="GO:0006508">
    <property type="term" value="P:proteolysis"/>
    <property type="evidence" value="ECO:0007669"/>
    <property type="project" value="UniProtKB-KW"/>
</dbReference>
<dbReference type="Pfam" id="PF01435">
    <property type="entry name" value="Peptidase_M48"/>
    <property type="match status" value="1"/>
</dbReference>
<sequence>MEIIQQLVWVRVIYILVAALALWFFQTVMFKRRMDYPERRWRSVFIFRTLHGGLIIGYLILVLKHPLWVRILQAIPIPEALIAEDLLNLLLMMGFVMFFLWLSYWNDRFFRGLNGQFGSYLIQYSYFWLFLLNILIFLRINYFYLPLLPNNLSFTEQFVIQVTLLAVMLFLQLAVLGIRRLKMSTASPELTRLVHEVAGRFKIHIRSVRVWHLERVANAFATGIFLRSIFLTDSILENTSPQDLRMIIAHECAHFKRHHLEIRVLILAVLIYLASMLIENYPGLHWTAYLGIGILGYICFKAIARAQEFDADRQAAKFLGGPTPMILALNRVFACNGSPQRLGIIRWLMGHPDLASRIGRLEALIEETN</sequence>
<evidence type="ECO:0000256" key="7">
    <source>
        <dbReference type="ARBA" id="ARBA00022989"/>
    </source>
</evidence>
<keyword evidence="14" id="KW-1185">Reference proteome</keyword>
<keyword evidence="5 10" id="KW-0378">Hydrolase</keyword>
<dbReference type="RefSeq" id="WP_132014315.1">
    <property type="nucleotide sequence ID" value="NZ_SLUN01000011.1"/>
</dbReference>
<keyword evidence="2 10" id="KW-0645">Protease</keyword>
<keyword evidence="4" id="KW-0479">Metal-binding</keyword>
<comment type="similarity">
    <text evidence="10">Belongs to the peptidase M48 family.</text>
</comment>
<dbReference type="PANTHER" id="PTHR43221:SF2">
    <property type="entry name" value="PROTEASE HTPX HOMOLOG"/>
    <property type="match status" value="1"/>
</dbReference>
<evidence type="ECO:0000313" key="14">
    <source>
        <dbReference type="Proteomes" id="UP000295008"/>
    </source>
</evidence>
<organism evidence="13 14">
    <name type="scientific">Hydrogenispora ethanolica</name>
    <dbReference type="NCBI Taxonomy" id="1082276"/>
    <lineage>
        <taxon>Bacteria</taxon>
        <taxon>Bacillati</taxon>
        <taxon>Bacillota</taxon>
        <taxon>Hydrogenispora</taxon>
    </lineage>
</organism>
<dbReference type="OrthoDB" id="15218at2"/>
<feature type="transmembrane region" description="Helical" evidence="11">
    <location>
        <begin position="6"/>
        <end position="25"/>
    </location>
</feature>
<feature type="transmembrane region" description="Helical" evidence="11">
    <location>
        <begin position="117"/>
        <end position="138"/>
    </location>
</feature>
<evidence type="ECO:0000256" key="3">
    <source>
        <dbReference type="ARBA" id="ARBA00022692"/>
    </source>
</evidence>
<name>A0A4R1RTW2_HYDET</name>
<dbReference type="GO" id="GO:0046872">
    <property type="term" value="F:metal ion binding"/>
    <property type="evidence" value="ECO:0007669"/>
    <property type="project" value="UniProtKB-KW"/>
</dbReference>
<evidence type="ECO:0000256" key="9">
    <source>
        <dbReference type="ARBA" id="ARBA00023136"/>
    </source>
</evidence>
<reference evidence="13 14" key="1">
    <citation type="submission" date="2019-03" db="EMBL/GenBank/DDBJ databases">
        <title>Genomic Encyclopedia of Type Strains, Phase IV (KMG-IV): sequencing the most valuable type-strain genomes for metagenomic binning, comparative biology and taxonomic classification.</title>
        <authorList>
            <person name="Goeker M."/>
        </authorList>
    </citation>
    <scope>NUCLEOTIDE SEQUENCE [LARGE SCALE GENOMIC DNA]</scope>
    <source>
        <strain evidence="13 14">LX-B</strain>
    </source>
</reference>
<comment type="cofactor">
    <cofactor evidence="10">
        <name>Zn(2+)</name>
        <dbReference type="ChEBI" id="CHEBI:29105"/>
    </cofactor>
    <text evidence="10">Binds 1 zinc ion per subunit.</text>
</comment>
<feature type="transmembrane region" description="Helical" evidence="11">
    <location>
        <begin position="86"/>
        <end position="105"/>
    </location>
</feature>
<keyword evidence="3 11" id="KW-0812">Transmembrane</keyword>
<dbReference type="Proteomes" id="UP000295008">
    <property type="component" value="Unassembled WGS sequence"/>
</dbReference>
<keyword evidence="7 11" id="KW-1133">Transmembrane helix</keyword>